<evidence type="ECO:0000313" key="6">
    <source>
        <dbReference type="EMBL" id="GBN60319.1"/>
    </source>
</evidence>
<dbReference type="PANTHER" id="PTHR13234">
    <property type="entry name" value="GAMMA-INTERFERON INDUCIBLE LYSOSOMAL THIOL REDUCTASE GILT"/>
    <property type="match status" value="1"/>
</dbReference>
<dbReference type="OrthoDB" id="958254at2759"/>
<gene>
    <name evidence="6" type="primary">ifi30_1</name>
    <name evidence="6" type="ORF">AVEN_164947_1</name>
</gene>
<keyword evidence="7" id="KW-1185">Reference proteome</keyword>
<dbReference type="AlphaFoldDB" id="A0A4Y2Q9S7"/>
<keyword evidence="4" id="KW-0732">Signal</keyword>
<keyword evidence="5" id="KW-0325">Glycoprotein</keyword>
<dbReference type="GO" id="GO:0005576">
    <property type="term" value="C:extracellular region"/>
    <property type="evidence" value="ECO:0007669"/>
    <property type="project" value="UniProtKB-SubCell"/>
</dbReference>
<organism evidence="6 7">
    <name type="scientific">Araneus ventricosus</name>
    <name type="common">Orbweaver spider</name>
    <name type="synonym">Epeira ventricosa</name>
    <dbReference type="NCBI Taxonomy" id="182803"/>
    <lineage>
        <taxon>Eukaryota</taxon>
        <taxon>Metazoa</taxon>
        <taxon>Ecdysozoa</taxon>
        <taxon>Arthropoda</taxon>
        <taxon>Chelicerata</taxon>
        <taxon>Arachnida</taxon>
        <taxon>Araneae</taxon>
        <taxon>Araneomorphae</taxon>
        <taxon>Entelegynae</taxon>
        <taxon>Araneoidea</taxon>
        <taxon>Araneidae</taxon>
        <taxon>Araneus</taxon>
    </lineage>
</organism>
<comment type="similarity">
    <text evidence="2">Belongs to the GILT family.</text>
</comment>
<dbReference type="GO" id="GO:0016671">
    <property type="term" value="F:oxidoreductase activity, acting on a sulfur group of donors, disulfide as acceptor"/>
    <property type="evidence" value="ECO:0007669"/>
    <property type="project" value="InterPro"/>
</dbReference>
<sequence length="240" mass="28246">MEFQQSNANRPEESIMSHYFEIYRRQPSVRANCWEKTTNIGAEDQVQLGVYYESLCPDSNDFFHLHLAPTYEKLTSYLSVELIPYGNAYYRGQHDNYSFNCQHGAEECYGNMVQTCYIELVNNTESQIKFVNCAFDVRYQRKVMEKCIEDLDLRRQVKKCVTSPMGMNLEYQMAKKTDALNPSHTFIPWITVNGKGSNEINNRATENLMSVVCDELKDPKPEECRRNKWNIWKTFRNNYL</sequence>
<comment type="caution">
    <text evidence="6">The sequence shown here is derived from an EMBL/GenBank/DDBJ whole genome shotgun (WGS) entry which is preliminary data.</text>
</comment>
<dbReference type="EMBL" id="BGPR01013362">
    <property type="protein sequence ID" value="GBN60319.1"/>
    <property type="molecule type" value="Genomic_DNA"/>
</dbReference>
<evidence type="ECO:0000256" key="1">
    <source>
        <dbReference type="ARBA" id="ARBA00004613"/>
    </source>
</evidence>
<protein>
    <submittedName>
        <fullName evidence="6">Gamma-interferon-inducible lysosomal thiol reductase</fullName>
    </submittedName>
</protein>
<evidence type="ECO:0000256" key="2">
    <source>
        <dbReference type="ARBA" id="ARBA00005679"/>
    </source>
</evidence>
<evidence type="ECO:0000256" key="5">
    <source>
        <dbReference type="ARBA" id="ARBA00023180"/>
    </source>
</evidence>
<proteinExistence type="inferred from homology"/>
<comment type="subcellular location">
    <subcellularLocation>
        <location evidence="1">Secreted</location>
    </subcellularLocation>
</comment>
<accession>A0A4Y2Q9S7</accession>
<dbReference type="Pfam" id="PF03227">
    <property type="entry name" value="GILT"/>
    <property type="match status" value="1"/>
</dbReference>
<evidence type="ECO:0000313" key="7">
    <source>
        <dbReference type="Proteomes" id="UP000499080"/>
    </source>
</evidence>
<name>A0A4Y2Q9S7_ARAVE</name>
<dbReference type="Proteomes" id="UP000499080">
    <property type="component" value="Unassembled WGS sequence"/>
</dbReference>
<evidence type="ECO:0000256" key="3">
    <source>
        <dbReference type="ARBA" id="ARBA00022525"/>
    </source>
</evidence>
<reference evidence="6 7" key="1">
    <citation type="journal article" date="2019" name="Sci. Rep.">
        <title>Orb-weaving spider Araneus ventricosus genome elucidates the spidroin gene catalogue.</title>
        <authorList>
            <person name="Kono N."/>
            <person name="Nakamura H."/>
            <person name="Ohtoshi R."/>
            <person name="Moran D.A.P."/>
            <person name="Shinohara A."/>
            <person name="Yoshida Y."/>
            <person name="Fujiwara M."/>
            <person name="Mori M."/>
            <person name="Tomita M."/>
            <person name="Arakawa K."/>
        </authorList>
    </citation>
    <scope>NUCLEOTIDE SEQUENCE [LARGE SCALE GENOMIC DNA]</scope>
</reference>
<evidence type="ECO:0000256" key="4">
    <source>
        <dbReference type="ARBA" id="ARBA00022729"/>
    </source>
</evidence>
<dbReference type="PANTHER" id="PTHR13234:SF8">
    <property type="entry name" value="GAMMA-INTERFERON-INDUCIBLE LYSOSOMAL THIOL REDUCTASE"/>
    <property type="match status" value="1"/>
</dbReference>
<keyword evidence="3" id="KW-0964">Secreted</keyword>
<dbReference type="InterPro" id="IPR004911">
    <property type="entry name" value="Interferon-induced_GILT"/>
</dbReference>